<name>A0A5D3EDZ5_9BACE</name>
<evidence type="ECO:0000313" key="1">
    <source>
        <dbReference type="EMBL" id="TYK34363.1"/>
    </source>
</evidence>
<dbReference type="AlphaFoldDB" id="A0A5D3EDZ5"/>
<dbReference type="EMBL" id="VKLW01000008">
    <property type="protein sequence ID" value="TYK34363.1"/>
    <property type="molecule type" value="Genomic_DNA"/>
</dbReference>
<accession>A0A5D3EDZ5</accession>
<protein>
    <submittedName>
        <fullName evidence="1">Uncharacterized protein</fullName>
    </submittedName>
</protein>
<proteinExistence type="predicted"/>
<keyword evidence="2" id="KW-1185">Reference proteome</keyword>
<reference evidence="1 2" key="1">
    <citation type="submission" date="2019-07" db="EMBL/GenBank/DDBJ databases">
        <title>Draft Genome Sequences of Bacteroides pyogenes Strains Isolated from the Uterus Holstein Dairy Cows with Metritis.</title>
        <authorList>
            <person name="Cunha F."/>
            <person name="Galvao K.N."/>
            <person name="Jeon S.J."/>
            <person name="Jeong K.C."/>
        </authorList>
    </citation>
    <scope>NUCLEOTIDE SEQUENCE [LARGE SCALE GENOMIC DNA]</scope>
    <source>
        <strain evidence="1 2">KG-31</strain>
    </source>
</reference>
<dbReference type="Proteomes" id="UP000324383">
    <property type="component" value="Unassembled WGS sequence"/>
</dbReference>
<gene>
    <name evidence="1" type="ORF">FNJ60_05065</name>
</gene>
<sequence>MNARQFFDKVVEMRRLQKEYFKSRNHFILEKSKMIEKEIDKEIKRVQDVEAANKPSEPNLFNQ</sequence>
<evidence type="ECO:0000313" key="2">
    <source>
        <dbReference type="Proteomes" id="UP000324383"/>
    </source>
</evidence>
<organism evidence="1 2">
    <name type="scientific">Bacteroides pyogenes</name>
    <dbReference type="NCBI Taxonomy" id="310300"/>
    <lineage>
        <taxon>Bacteria</taxon>
        <taxon>Pseudomonadati</taxon>
        <taxon>Bacteroidota</taxon>
        <taxon>Bacteroidia</taxon>
        <taxon>Bacteroidales</taxon>
        <taxon>Bacteroidaceae</taxon>
        <taxon>Bacteroides</taxon>
    </lineage>
</organism>
<dbReference type="RefSeq" id="WP_027325576.1">
    <property type="nucleotide sequence ID" value="NZ_CP197398.1"/>
</dbReference>
<comment type="caution">
    <text evidence="1">The sequence shown here is derived from an EMBL/GenBank/DDBJ whole genome shotgun (WGS) entry which is preliminary data.</text>
</comment>